<evidence type="ECO:0000256" key="4">
    <source>
        <dbReference type="ARBA" id="ARBA00022741"/>
    </source>
</evidence>
<feature type="domain" description="RdRp catalytic" evidence="9">
    <location>
        <begin position="1446"/>
        <end position="1558"/>
    </location>
</feature>
<keyword evidence="2" id="KW-0808">Transferase</keyword>
<accession>A0A6M3YPG8</accession>
<dbReference type="Pfam" id="PF01443">
    <property type="entry name" value="Viral_helicase1"/>
    <property type="match status" value="1"/>
</dbReference>
<dbReference type="InterPro" id="IPR007094">
    <property type="entry name" value="RNA-dir_pol_PSvirus"/>
</dbReference>
<dbReference type="GO" id="GO:0039694">
    <property type="term" value="P:viral RNA genome replication"/>
    <property type="evidence" value="ECO:0007669"/>
    <property type="project" value="InterPro"/>
</dbReference>
<dbReference type="GO" id="GO:0006351">
    <property type="term" value="P:DNA-templated transcription"/>
    <property type="evidence" value="ECO:0007669"/>
    <property type="project" value="InterPro"/>
</dbReference>
<evidence type="ECO:0000256" key="8">
    <source>
        <dbReference type="SAM" id="MobiDB-lite"/>
    </source>
</evidence>
<sequence length="1703" mass="191749">MFRNAATVLEIGPNVTSFLKTTNPRSERHACCLYTGRDQIRYRDAANSAYICSNKDRKINTAVNKLASGLASETFCTQGFQNCHYQSPVGYSVHSLYDIDPKDLATGFNNHNMHTVYAYMHQVPAMLVTDEFTDERNAICFKVINPSSGGFSGELKKFIRDMIGHDKLAQAILYDDVPNLLRKPVNWLRKNLKGTKILMGFPGDDTFCYEHEYSNVLFYTQYGGLQTPYGFSLLFERIQNYGSQYLIKISKVTLDITTYHFTNLKLDSIVRIPDIVALAQRDFKAGQPIPVVWYDASKIRKLFVYLMGRKDKEFTLENAINYGRTELRSIIVKNEVIEYAWNLDINDFDRMITCVYVMVYLEKHRMLAIINSAIKEINLLMGHRSLWKKFKDMLKNKLFHQLIHLFESIGEIFGAFSPDLIIDSNYKLSLFSQLVLDTYGSIMNRTTLKTDNYCTEFFPNFLNEEEEEDDEKAVKKEVHHPTKTVEPPIKIEEDVKIKVYGKLINHGGDGDCFYRAYQAAYADTTDEMLAELPSEWVDYLDALTCCKRLGRELSILVRHGKDDAVYTTNTTAAPKMALVVAEGSDRGHYYEIGAGPDLITEATCHVPLSGGASTIHLVAMKINLTEDQDGIVVNAVKPTHRTTDTLNGFAAQVAENSLEGVNKYMEVLVANSINKRPWFISKLANGDQVLNIIAADTKTALIRLREFMATVKSTKFVAPLFGAGDWNRNHLTEDLLLLSLAPEFYEIEKSNVAQGNNLTLYTEVTENLPPISAPATPEESKPTDHAQPADDSSSTTVSAVLGEGIHSEKYIPPHLNLSFVNKTAPSPSNARLRFRKLTTSSLKYNGDANEFARALFNIIKAEDQDNILKTELTIAINEANVNGAKSLSITTTMALEALLKTKFNQPLFPKISGRFGVPGCGKTNQLIEGEYLQHQPDQIMYIAPTNELAQTMAAKAGSMQRSLTLHRALGTLSKRSSPIDLIILDEAFTVPLPYIYILSAHCRQLLLLGDPKQIGFIDFAGVWGGSKDLSHIYQLLPHEYNMVSYRIPRDIVEIPFMQKTYPGIVTRSAKNGSKRIPRPKQEINGVHMVFTREMKTRYATHNPITVHEAQGGTFPSVILHYDNTPGERDLISRSPAHAVVALTRHTNNLYIVENEPGKFDSVIMMLGDLGVLEGKIESSDITPITAAVPELVKPEAVRVTELAPAQNDNNTTKTGAQHVDDLLEKIFPIDTELEEYVATEATDLGGFDGGHMRVNLCKLNETKEKKPLKRFPIKSRVFNTDASRRHKIVQTMMDRYTKRTKQLSDQDLAKQVRELTSVADFVIGDYNVDPELRSECFKDAIKAYQEAGHDVTELDHLEWWRDAGNDKVKFMMKHQQKPDLLKNPLTKSKAGQGIAAWSKNLNFFVNVWTRVLEAKLRASNHIIFSSGKTDTEMLQILDAKCRDRNLQYLAVDWTEFDSSQNNLEHALLRTVLGKLGAPLDVLDIIDQMKHTRYVENINVAGTVHSKKDSGAPDTLVGNTLFNLCVVLSCVDNYRQLEIAAFKGDDAILAAPNLIINSARLQWLENNANYKLKLERADTGEFTTFILTSHGAAINLPRIAAKVFTRAYINDEHFGKYVTAVEDLTKTLRAPDVLYNMAEVNAVHFRPARRHVDTELFELLAENIRAFAAGQYKFKDLLDCEGFVWENHHCPHPLPILSDRVSIE</sequence>
<keyword evidence="4" id="KW-0547">Nucleotide-binding</keyword>
<dbReference type="GO" id="GO:0003968">
    <property type="term" value="F:RNA-directed RNA polymerase activity"/>
    <property type="evidence" value="ECO:0007669"/>
    <property type="project" value="UniProtKB-KW"/>
</dbReference>
<dbReference type="GO" id="GO:0003723">
    <property type="term" value="F:RNA binding"/>
    <property type="evidence" value="ECO:0007669"/>
    <property type="project" value="InterPro"/>
</dbReference>
<dbReference type="InterPro" id="IPR001788">
    <property type="entry name" value="RNA-dep_RNA_pol_alsuvir"/>
</dbReference>
<evidence type="ECO:0000259" key="9">
    <source>
        <dbReference type="PROSITE" id="PS50507"/>
    </source>
</evidence>
<keyword evidence="5" id="KW-0378">Hydrolase</keyword>
<keyword evidence="1" id="KW-0696">RNA-directed RNA polymerase</keyword>
<dbReference type="EMBL" id="MT138032">
    <property type="protein sequence ID" value="QJI53779.1"/>
    <property type="molecule type" value="Genomic_RNA"/>
</dbReference>
<feature type="region of interest" description="Disordered" evidence="8">
    <location>
        <begin position="768"/>
        <end position="796"/>
    </location>
</feature>
<dbReference type="Pfam" id="PF00978">
    <property type="entry name" value="RdRP_2"/>
    <property type="match status" value="1"/>
</dbReference>
<evidence type="ECO:0000256" key="7">
    <source>
        <dbReference type="ARBA" id="ARBA00022953"/>
    </source>
</evidence>
<feature type="compositionally biased region" description="Basic and acidic residues" evidence="8">
    <location>
        <begin position="778"/>
        <end position="788"/>
    </location>
</feature>
<evidence type="ECO:0000259" key="10">
    <source>
        <dbReference type="PROSITE" id="PS51657"/>
    </source>
</evidence>
<dbReference type="PROSITE" id="PS50507">
    <property type="entry name" value="RDRP_SSRNA_POS"/>
    <property type="match status" value="1"/>
</dbReference>
<dbReference type="GO" id="GO:0016787">
    <property type="term" value="F:hydrolase activity"/>
    <property type="evidence" value="ECO:0007669"/>
    <property type="project" value="UniProtKB-KW"/>
</dbReference>
<dbReference type="GO" id="GO:0008174">
    <property type="term" value="F:mRNA methyltransferase activity"/>
    <property type="evidence" value="ECO:0007669"/>
    <property type="project" value="UniProtKB-UniRule"/>
</dbReference>
<evidence type="ECO:0000259" key="11">
    <source>
        <dbReference type="PROSITE" id="PS51743"/>
    </source>
</evidence>
<dbReference type="SUPFAM" id="SSF52540">
    <property type="entry name" value="P-loop containing nucleoside triphosphate hydrolases"/>
    <property type="match status" value="2"/>
</dbReference>
<evidence type="ECO:0000256" key="3">
    <source>
        <dbReference type="ARBA" id="ARBA00022695"/>
    </source>
</evidence>
<dbReference type="GO" id="GO:0016556">
    <property type="term" value="P:mRNA modification"/>
    <property type="evidence" value="ECO:0007669"/>
    <property type="project" value="InterPro"/>
</dbReference>
<evidence type="ECO:0000256" key="2">
    <source>
        <dbReference type="ARBA" id="ARBA00022679"/>
    </source>
</evidence>
<dbReference type="SUPFAM" id="SSF56672">
    <property type="entry name" value="DNA/RNA polymerases"/>
    <property type="match status" value="1"/>
</dbReference>
<feature type="domain" description="Alphavirus-like MT" evidence="11">
    <location>
        <begin position="1"/>
        <end position="220"/>
    </location>
</feature>
<dbReference type="InterPro" id="IPR002588">
    <property type="entry name" value="Alphavirus-like_MT_dom"/>
</dbReference>
<name>A0A6M3YPG8_9VIRU</name>
<protein>
    <submittedName>
        <fullName evidence="12">Nonstructural polyprotein</fullName>
    </submittedName>
</protein>
<dbReference type="GO" id="GO:0005524">
    <property type="term" value="F:ATP binding"/>
    <property type="evidence" value="ECO:0007669"/>
    <property type="project" value="UniProtKB-KW"/>
</dbReference>
<dbReference type="GO" id="GO:0006396">
    <property type="term" value="P:RNA processing"/>
    <property type="evidence" value="ECO:0007669"/>
    <property type="project" value="InterPro"/>
</dbReference>
<dbReference type="InterPro" id="IPR027351">
    <property type="entry name" value="(+)RNA_virus_helicase_core_dom"/>
</dbReference>
<evidence type="ECO:0000256" key="5">
    <source>
        <dbReference type="ARBA" id="ARBA00022801"/>
    </source>
</evidence>
<evidence type="ECO:0000256" key="6">
    <source>
        <dbReference type="ARBA" id="ARBA00022840"/>
    </source>
</evidence>
<proteinExistence type="predicted"/>
<dbReference type="InterPro" id="IPR027417">
    <property type="entry name" value="P-loop_NTPase"/>
</dbReference>
<evidence type="ECO:0000313" key="12">
    <source>
        <dbReference type="EMBL" id="QJI53779.1"/>
    </source>
</evidence>
<dbReference type="PROSITE" id="PS51743">
    <property type="entry name" value="ALPHAVIRUS_MT"/>
    <property type="match status" value="1"/>
</dbReference>
<organism evidence="12">
    <name type="scientific">Hepeviridae sp</name>
    <dbReference type="NCBI Taxonomy" id="2715178"/>
    <lineage>
        <taxon>Viruses</taxon>
        <taxon>Riboviria</taxon>
        <taxon>Orthornavirae</taxon>
        <taxon>Kitrinoviricota</taxon>
        <taxon>Alsuviricetes</taxon>
        <taxon>Hepelivirales</taxon>
        <taxon>Hepeviridae</taxon>
    </lineage>
</organism>
<dbReference type="Gene3D" id="3.40.50.300">
    <property type="entry name" value="P-loop containing nucleotide triphosphate hydrolases"/>
    <property type="match status" value="2"/>
</dbReference>
<keyword evidence="6" id="KW-0067">ATP-binding</keyword>
<keyword evidence="3" id="KW-0548">Nucleotidyltransferase</keyword>
<feature type="domain" description="(+)RNA virus helicase C-terminal" evidence="10">
    <location>
        <begin position="939"/>
        <end position="1184"/>
    </location>
</feature>
<evidence type="ECO:0000256" key="1">
    <source>
        <dbReference type="ARBA" id="ARBA00022484"/>
    </source>
</evidence>
<reference evidence="12" key="1">
    <citation type="submission" date="2020-01" db="EMBL/GenBank/DDBJ databases">
        <title>Viral genomes from wild and zoo birds in China.</title>
        <authorList>
            <person name="Zhou R."/>
            <person name="Shan T."/>
            <person name="Yang S."/>
            <person name="Zhang W."/>
        </authorList>
    </citation>
    <scope>NUCLEOTIDE SEQUENCE</scope>
    <source>
        <strain evidence="12">Muf159hep1</strain>
    </source>
</reference>
<dbReference type="InterPro" id="IPR043502">
    <property type="entry name" value="DNA/RNA_pol_sf"/>
</dbReference>
<dbReference type="PROSITE" id="PS51657">
    <property type="entry name" value="PSRV_HELICASE"/>
    <property type="match status" value="1"/>
</dbReference>
<dbReference type="Pfam" id="PF01660">
    <property type="entry name" value="Vmethyltransf"/>
    <property type="match status" value="1"/>
</dbReference>
<keyword evidence="7" id="KW-0693">Viral RNA replication</keyword>